<evidence type="ECO:0000313" key="3">
    <source>
        <dbReference type="EMBL" id="MYN11239.1"/>
    </source>
</evidence>
<protein>
    <submittedName>
        <fullName evidence="3">Uncharacterized protein</fullName>
    </submittedName>
</protein>
<dbReference type="RefSeq" id="WP_161075510.1">
    <property type="nucleotide sequence ID" value="NZ_WWCU01000061.1"/>
</dbReference>
<dbReference type="Proteomes" id="UP000450676">
    <property type="component" value="Unassembled WGS sequence"/>
</dbReference>
<dbReference type="AlphaFoldDB" id="A0A7X4HHR8"/>
<feature type="compositionally biased region" description="Polar residues" evidence="2">
    <location>
        <begin position="1001"/>
        <end position="1010"/>
    </location>
</feature>
<name>A0A7X4HHR8_9BURK</name>
<proteinExistence type="predicted"/>
<dbReference type="InterPro" id="IPR011010">
    <property type="entry name" value="DNA_brk_join_enz"/>
</dbReference>
<feature type="region of interest" description="Disordered" evidence="2">
    <location>
        <begin position="991"/>
        <end position="1010"/>
    </location>
</feature>
<keyword evidence="1" id="KW-0233">DNA recombination</keyword>
<dbReference type="InterPro" id="IPR013762">
    <property type="entry name" value="Integrase-like_cat_sf"/>
</dbReference>
<dbReference type="Pfam" id="PF13009">
    <property type="entry name" value="Integrase_2"/>
    <property type="match status" value="1"/>
</dbReference>
<organism evidence="3 4">
    <name type="scientific">Pseudoduganella aquatica</name>
    <dbReference type="NCBI Taxonomy" id="2660641"/>
    <lineage>
        <taxon>Bacteria</taxon>
        <taxon>Pseudomonadati</taxon>
        <taxon>Pseudomonadota</taxon>
        <taxon>Betaproteobacteria</taxon>
        <taxon>Burkholderiales</taxon>
        <taxon>Oxalobacteraceae</taxon>
        <taxon>Telluria group</taxon>
        <taxon>Pseudoduganella</taxon>
    </lineage>
</organism>
<dbReference type="InterPro" id="IPR024965">
    <property type="entry name" value="Putative_integrase"/>
</dbReference>
<sequence length="1010" mass="112101">MSKKPQPELALRHCLVGPGLALVSRHTGRQIIENLSATLFLIPESWTQEGGKTALSSWETAFSPTAHREAFPPAALEQIEALGSAKSKKAFAARLDALLHAVFVEKRHGVPLKSRAGYIELLASLWALDCLIWPSGESVAGWSLPQRISKSWGKAQPLAERALNHWIGIQPDRIVSQSKMFFRLMLSHSCVENTLDIIPRYDAKPLEKRHKENLSRATRMIVAWQREDAPAIRHFDCADFTRGGKPKPGCRSDPEFGWATLDDSSWEAWRTLAAEHLAEQRRSRHHVIGTLNSFLDYAKRQSIPREPAAFFQAAYRAPDPGLRSDRRIDTVQNAKLEIFLTFAMSKSCARRADDGFAYVDSSARIPFSIPKSATVVKPVETHRQPMPERLTRLCVQILTENDFAWPKAFQKGTGSSDWFIHADRTTGEKTKVWSPVRACVVLAKLMLPSRTIQIRMLDSGEADSQRYDPIARAWAENAGPLASAKRVEKGVFRHYKRDDGSSGALLHFNTNKTSDIDADPRKRGYVMPWEHQEALELFAMLRDWQERHNPIATPTRWADVPELRNKHRDTLVAMGSACFLFRDPMELDKTIPISDAKVINLWRALMEEAEKRLAKLNERLPNGDPIKLVLSYCKKRPSRLAYDLHSLRVTVITALYQNGVDIGVLMKIAGHATAIMTFYYVKESVEKISLELAQANARGQQPDAALNQWDLFLKDQARAEPRPIALGGSTSSEKQIARVIMMDYGFCPVGATRCSDSGGQSKQGRDCAQCAHFATGPAFLPGLQAECDERLARALVASQDYQATQAKRDQLNSIRVKALREAAPFSEQRKLDAADAALERCSAVVDDASRSLRAVVGLARQCAALALAPEENRLALIMTPTGLQSLRRPCVAAQKDDLLIAIGQTASLYEAAEERINEAALRRMRFLNSALAEHGDGRRFGFLDDLRVQASVASQAMRLALLRAGSTGRACLSETALRLIAAPSSAPKLLLEGPPSKAVAESQSLNAEDA</sequence>
<evidence type="ECO:0000256" key="2">
    <source>
        <dbReference type="SAM" id="MobiDB-lite"/>
    </source>
</evidence>
<keyword evidence="4" id="KW-1185">Reference proteome</keyword>
<comment type="caution">
    <text evidence="3">The sequence shown here is derived from an EMBL/GenBank/DDBJ whole genome shotgun (WGS) entry which is preliminary data.</text>
</comment>
<evidence type="ECO:0000256" key="1">
    <source>
        <dbReference type="ARBA" id="ARBA00023172"/>
    </source>
</evidence>
<accession>A0A7X4HHR8</accession>
<reference evidence="3 4" key="1">
    <citation type="submission" date="2019-12" db="EMBL/GenBank/DDBJ databases">
        <title>Novel species isolated from a subtropical stream in China.</title>
        <authorList>
            <person name="Lu H."/>
        </authorList>
    </citation>
    <scope>NUCLEOTIDE SEQUENCE [LARGE SCALE GENOMIC DNA]</scope>
    <source>
        <strain evidence="3 4">FT127W</strain>
    </source>
</reference>
<dbReference type="GO" id="GO:0003677">
    <property type="term" value="F:DNA binding"/>
    <property type="evidence" value="ECO:0007669"/>
    <property type="project" value="InterPro"/>
</dbReference>
<dbReference type="GO" id="GO:0015074">
    <property type="term" value="P:DNA integration"/>
    <property type="evidence" value="ECO:0007669"/>
    <property type="project" value="InterPro"/>
</dbReference>
<dbReference type="SUPFAM" id="SSF56349">
    <property type="entry name" value="DNA breaking-rejoining enzymes"/>
    <property type="match status" value="1"/>
</dbReference>
<dbReference type="EMBL" id="WWCU01000061">
    <property type="protein sequence ID" value="MYN11239.1"/>
    <property type="molecule type" value="Genomic_DNA"/>
</dbReference>
<dbReference type="Gene3D" id="1.10.443.10">
    <property type="entry name" value="Intergrase catalytic core"/>
    <property type="match status" value="1"/>
</dbReference>
<dbReference type="GO" id="GO:0006310">
    <property type="term" value="P:DNA recombination"/>
    <property type="evidence" value="ECO:0007669"/>
    <property type="project" value="UniProtKB-KW"/>
</dbReference>
<evidence type="ECO:0000313" key="4">
    <source>
        <dbReference type="Proteomes" id="UP000450676"/>
    </source>
</evidence>
<gene>
    <name evidence="3" type="ORF">GTP77_28395</name>
</gene>